<dbReference type="Pfam" id="PF18124">
    <property type="entry name" value="Kindlin_2_N"/>
    <property type="match status" value="1"/>
</dbReference>
<evidence type="ECO:0000259" key="1">
    <source>
        <dbReference type="Pfam" id="PF18124"/>
    </source>
</evidence>
<dbReference type="InterPro" id="IPR040790">
    <property type="entry name" value="Kindlin_2_N"/>
</dbReference>
<gene>
    <name evidence="2" type="ORF">ANCCEY_10664</name>
</gene>
<evidence type="ECO:0000313" key="3">
    <source>
        <dbReference type="Proteomes" id="UP000054495"/>
    </source>
</evidence>
<dbReference type="Gene3D" id="3.10.20.90">
    <property type="entry name" value="Phosphatidylinositol 3-kinase Catalytic Subunit, Chain A, domain 1"/>
    <property type="match status" value="1"/>
</dbReference>
<name>A0A0D6LE68_9BILA</name>
<dbReference type="EMBL" id="KE125211">
    <property type="protein sequence ID" value="EPB70244.1"/>
    <property type="molecule type" value="Genomic_DNA"/>
</dbReference>
<sequence length="111" mass="12532">MAHLVVDGLAASDGSWSLPILVTDMNIQRNLYVRGDLHIGGLMMRLVDEIGKHVINKSCIGFVWNNGFYRSSRTSSRKDPVPKTYYANIAAFAKPDASFTWYGQLEKDLYF</sequence>
<feature type="domain" description="Kindlin-2 N-terminal" evidence="1">
    <location>
        <begin position="12"/>
        <end position="52"/>
    </location>
</feature>
<proteinExistence type="predicted"/>
<organism evidence="2 3">
    <name type="scientific">Ancylostoma ceylanicum</name>
    <dbReference type="NCBI Taxonomy" id="53326"/>
    <lineage>
        <taxon>Eukaryota</taxon>
        <taxon>Metazoa</taxon>
        <taxon>Ecdysozoa</taxon>
        <taxon>Nematoda</taxon>
        <taxon>Chromadorea</taxon>
        <taxon>Rhabditida</taxon>
        <taxon>Rhabditina</taxon>
        <taxon>Rhabditomorpha</taxon>
        <taxon>Strongyloidea</taxon>
        <taxon>Ancylostomatidae</taxon>
        <taxon>Ancylostomatinae</taxon>
        <taxon>Ancylostoma</taxon>
    </lineage>
</organism>
<accession>A0A0D6LE68</accession>
<keyword evidence="3" id="KW-1185">Reference proteome</keyword>
<dbReference type="Proteomes" id="UP000054495">
    <property type="component" value="Unassembled WGS sequence"/>
</dbReference>
<dbReference type="AlphaFoldDB" id="A0A0D6LE68"/>
<protein>
    <recommendedName>
        <fullName evidence="1">Kindlin-2 N-terminal domain-containing protein</fullName>
    </recommendedName>
</protein>
<reference evidence="2 3" key="1">
    <citation type="submission" date="2013-05" db="EMBL/GenBank/DDBJ databases">
        <title>Draft genome of the parasitic nematode Anyclostoma ceylanicum.</title>
        <authorList>
            <person name="Mitreva M."/>
        </authorList>
    </citation>
    <scope>NUCLEOTIDE SEQUENCE [LARGE SCALE GENOMIC DNA]</scope>
</reference>
<evidence type="ECO:0000313" key="2">
    <source>
        <dbReference type="EMBL" id="EPB70244.1"/>
    </source>
</evidence>